<evidence type="ECO:0000313" key="1">
    <source>
        <dbReference type="EMBL" id="WNG48156.1"/>
    </source>
</evidence>
<dbReference type="RefSeq" id="WP_395805332.1">
    <property type="nucleotide sequence ID" value="NZ_CP043494.1"/>
</dbReference>
<dbReference type="EMBL" id="CP043494">
    <property type="protein sequence ID" value="WNG48156.1"/>
    <property type="molecule type" value="Genomic_DNA"/>
</dbReference>
<gene>
    <name evidence="1" type="ORF">F0U60_31490</name>
</gene>
<organism evidence="1 2">
    <name type="scientific">Archangium minus</name>
    <dbReference type="NCBI Taxonomy" id="83450"/>
    <lineage>
        <taxon>Bacteria</taxon>
        <taxon>Pseudomonadati</taxon>
        <taxon>Myxococcota</taxon>
        <taxon>Myxococcia</taxon>
        <taxon>Myxococcales</taxon>
        <taxon>Cystobacterineae</taxon>
        <taxon>Archangiaceae</taxon>
        <taxon>Archangium</taxon>
    </lineage>
</organism>
<evidence type="ECO:0008006" key="3">
    <source>
        <dbReference type="Google" id="ProtNLM"/>
    </source>
</evidence>
<accession>A0ABY9WYC7</accession>
<evidence type="ECO:0000313" key="2">
    <source>
        <dbReference type="Proteomes" id="UP001611383"/>
    </source>
</evidence>
<proteinExistence type="predicted"/>
<reference evidence="1 2" key="1">
    <citation type="submission" date="2019-08" db="EMBL/GenBank/DDBJ databases">
        <title>Archangium and Cystobacter genomes.</title>
        <authorList>
            <person name="Chen I.-C.K."/>
            <person name="Wielgoss S."/>
        </authorList>
    </citation>
    <scope>NUCLEOTIDE SEQUENCE [LARGE SCALE GENOMIC DNA]</scope>
    <source>
        <strain evidence="1 2">Cbm 6</strain>
    </source>
</reference>
<name>A0ABY9WYC7_9BACT</name>
<dbReference type="SUPFAM" id="SSF82171">
    <property type="entry name" value="DPP6 N-terminal domain-like"/>
    <property type="match status" value="1"/>
</dbReference>
<keyword evidence="2" id="KW-1185">Reference proteome</keyword>
<dbReference type="PROSITE" id="PS51257">
    <property type="entry name" value="PROKAR_LIPOPROTEIN"/>
    <property type="match status" value="1"/>
</dbReference>
<sequence length="317" mass="34117">MRRGLALLLVGAVLGACTTKKPSSPDAATAAVDPRYPPTATGGLPGCRLYGTPQNVGRVPLALAEMSGLAASTRHEGVLWTHNDSGNTFRVFAIDTSGKVLATLTLTGLEPKEQARMDLEDIALGPCAPGDERSCIYLADTGDNFERRPQVRIFRFPEPDPVADATVAVETLPFTYPDRPHDAESLVLEPRTARLAIVTKERDSLGELFALDGLAPGTVTKATHLGTLHTPGNVDFRTTAAALHPSGQRLLLRTYTRVWEVRRPGATRLEDLVQGEVAEVPGPSQAQSEAITWLPDGRSFLLGSEFAGQILYRVDCR</sequence>
<dbReference type="Proteomes" id="UP001611383">
    <property type="component" value="Chromosome"/>
</dbReference>
<protein>
    <recommendedName>
        <fullName evidence="3">Lipoprotein</fullName>
    </recommendedName>
</protein>